<sequence length="164" mass="18922">DDIYCWQTCDVGNTGGLNTCGFDGGFFDGRYVHFVPFVSPGNEGVLHRNKKYIFHSNFLRYDTLKPFDAPESWVARDASQTGGLETIGPKITVEYNGEIVVDVDARNYHKPFRWFDRMRRPLMERSREGYIALQTHGSKVWFRNIGIQEINNKKHRKGSDKVAE</sequence>
<organism evidence="2">
    <name type="scientific">marine sediment metagenome</name>
    <dbReference type="NCBI Taxonomy" id="412755"/>
    <lineage>
        <taxon>unclassified sequences</taxon>
        <taxon>metagenomes</taxon>
        <taxon>ecological metagenomes</taxon>
    </lineage>
</organism>
<dbReference type="AlphaFoldDB" id="X1TTW9"/>
<evidence type="ECO:0000259" key="1">
    <source>
        <dbReference type="Pfam" id="PF06439"/>
    </source>
</evidence>
<comment type="caution">
    <text evidence="2">The sequence shown here is derived from an EMBL/GenBank/DDBJ whole genome shotgun (WGS) entry which is preliminary data.</text>
</comment>
<reference evidence="2" key="1">
    <citation type="journal article" date="2014" name="Front. Microbiol.">
        <title>High frequency of phylogenetically diverse reductive dehalogenase-homologous genes in deep subseafloor sedimentary metagenomes.</title>
        <authorList>
            <person name="Kawai M."/>
            <person name="Futagami T."/>
            <person name="Toyoda A."/>
            <person name="Takaki Y."/>
            <person name="Nishi S."/>
            <person name="Hori S."/>
            <person name="Arai W."/>
            <person name="Tsubouchi T."/>
            <person name="Morono Y."/>
            <person name="Uchiyama I."/>
            <person name="Ito T."/>
            <person name="Fujiyama A."/>
            <person name="Inagaki F."/>
            <person name="Takami H."/>
        </authorList>
    </citation>
    <scope>NUCLEOTIDE SEQUENCE</scope>
    <source>
        <strain evidence="2">Expedition CK06-06</strain>
    </source>
</reference>
<gene>
    <name evidence="2" type="ORF">S12H4_36410</name>
</gene>
<dbReference type="GO" id="GO:0016787">
    <property type="term" value="F:hydrolase activity"/>
    <property type="evidence" value="ECO:0007669"/>
    <property type="project" value="InterPro"/>
</dbReference>
<proteinExistence type="predicted"/>
<feature type="non-terminal residue" evidence="2">
    <location>
        <position position="1"/>
    </location>
</feature>
<feature type="domain" description="3-keto-alpha-glucoside-1,2-lyase/3-keto-2-hydroxy-glucal hydratase" evidence="1">
    <location>
        <begin position="84"/>
        <end position="147"/>
    </location>
</feature>
<protein>
    <recommendedName>
        <fullName evidence="1">3-keto-alpha-glucoside-1,2-lyase/3-keto-2-hydroxy-glucal hydratase domain-containing protein</fullName>
    </recommendedName>
</protein>
<dbReference type="EMBL" id="BARW01021703">
    <property type="protein sequence ID" value="GAI90985.1"/>
    <property type="molecule type" value="Genomic_DNA"/>
</dbReference>
<dbReference type="InterPro" id="IPR010496">
    <property type="entry name" value="AL/BT2_dom"/>
</dbReference>
<dbReference type="Pfam" id="PF06439">
    <property type="entry name" value="3keto-disac_hyd"/>
    <property type="match status" value="1"/>
</dbReference>
<evidence type="ECO:0000313" key="2">
    <source>
        <dbReference type="EMBL" id="GAI90985.1"/>
    </source>
</evidence>
<dbReference type="Gene3D" id="2.60.120.560">
    <property type="entry name" value="Exo-inulinase, domain 1"/>
    <property type="match status" value="1"/>
</dbReference>
<accession>X1TTW9</accession>
<name>X1TTW9_9ZZZZ</name>